<comment type="subcellular location">
    <subcellularLocation>
        <location evidence="1">Membrane</location>
        <topology evidence="1">Multi-pass membrane protein</topology>
    </subcellularLocation>
</comment>
<name>A0A166WSR4_9PEZI</name>
<feature type="transmembrane region" description="Helical" evidence="7">
    <location>
        <begin position="90"/>
        <end position="108"/>
    </location>
</feature>
<dbReference type="PANTHER" id="PTHR33048">
    <property type="entry name" value="PTH11-LIKE INTEGRAL MEMBRANE PROTEIN (AFU_ORTHOLOGUE AFUA_5G11245)"/>
    <property type="match status" value="1"/>
</dbReference>
<reference evidence="9 10" key="1">
    <citation type="submission" date="2015-06" db="EMBL/GenBank/DDBJ databases">
        <title>Survival trade-offs in plant roots during colonization by closely related pathogenic and mutualistic fungi.</title>
        <authorList>
            <person name="Hacquard S."/>
            <person name="Kracher B."/>
            <person name="Hiruma K."/>
            <person name="Weinman A."/>
            <person name="Muench P."/>
            <person name="Garrido Oter R."/>
            <person name="Ver Loren van Themaat E."/>
            <person name="Dallerey J.-F."/>
            <person name="Damm U."/>
            <person name="Henrissat B."/>
            <person name="Lespinet O."/>
            <person name="Thon M."/>
            <person name="Kemen E."/>
            <person name="McHardy A.C."/>
            <person name="Schulze-Lefert P."/>
            <person name="O'Connell R.J."/>
        </authorList>
    </citation>
    <scope>NUCLEOTIDE SEQUENCE [LARGE SCALE GENOMIC DNA]</scope>
    <source>
        <strain evidence="9 10">0861</strain>
    </source>
</reference>
<feature type="region of interest" description="Disordered" evidence="6">
    <location>
        <begin position="341"/>
        <end position="381"/>
    </location>
</feature>
<organism evidence="9 10">
    <name type="scientific">Colletotrichum tofieldiae</name>
    <dbReference type="NCBI Taxonomy" id="708197"/>
    <lineage>
        <taxon>Eukaryota</taxon>
        <taxon>Fungi</taxon>
        <taxon>Dikarya</taxon>
        <taxon>Ascomycota</taxon>
        <taxon>Pezizomycotina</taxon>
        <taxon>Sordariomycetes</taxon>
        <taxon>Hypocreomycetidae</taxon>
        <taxon>Glomerellales</taxon>
        <taxon>Glomerellaceae</taxon>
        <taxon>Colletotrichum</taxon>
        <taxon>Colletotrichum spaethianum species complex</taxon>
    </lineage>
</organism>
<dbReference type="AlphaFoldDB" id="A0A166WSR4"/>
<evidence type="ECO:0000256" key="4">
    <source>
        <dbReference type="ARBA" id="ARBA00023136"/>
    </source>
</evidence>
<accession>A0A166WSR4</accession>
<dbReference type="STRING" id="708197.A0A166WSR4"/>
<keyword evidence="3 7" id="KW-1133">Transmembrane helix</keyword>
<feature type="compositionally biased region" description="Basic and acidic residues" evidence="6">
    <location>
        <begin position="341"/>
        <end position="351"/>
    </location>
</feature>
<dbReference type="Proteomes" id="UP000076552">
    <property type="component" value="Unassembled WGS sequence"/>
</dbReference>
<evidence type="ECO:0000256" key="5">
    <source>
        <dbReference type="ARBA" id="ARBA00038359"/>
    </source>
</evidence>
<comment type="caution">
    <text evidence="9">The sequence shown here is derived from an EMBL/GenBank/DDBJ whole genome shotgun (WGS) entry which is preliminary data.</text>
</comment>
<feature type="transmembrane region" description="Helical" evidence="7">
    <location>
        <begin position="128"/>
        <end position="153"/>
    </location>
</feature>
<feature type="transmembrane region" description="Helical" evidence="7">
    <location>
        <begin position="182"/>
        <end position="202"/>
    </location>
</feature>
<evidence type="ECO:0000256" key="6">
    <source>
        <dbReference type="SAM" id="MobiDB-lite"/>
    </source>
</evidence>
<protein>
    <submittedName>
        <fullName evidence="9">Integral membrane protein</fullName>
    </submittedName>
</protein>
<evidence type="ECO:0000313" key="10">
    <source>
        <dbReference type="Proteomes" id="UP000076552"/>
    </source>
</evidence>
<comment type="similarity">
    <text evidence="5">Belongs to the SAT4 family.</text>
</comment>
<evidence type="ECO:0000256" key="2">
    <source>
        <dbReference type="ARBA" id="ARBA00022692"/>
    </source>
</evidence>
<evidence type="ECO:0000313" key="9">
    <source>
        <dbReference type="EMBL" id="KZL75954.1"/>
    </source>
</evidence>
<feature type="domain" description="Rhodopsin" evidence="8">
    <location>
        <begin position="35"/>
        <end position="276"/>
    </location>
</feature>
<dbReference type="InterPro" id="IPR052337">
    <property type="entry name" value="SAT4-like"/>
</dbReference>
<sequence length="381" mass="42521">MDDVPWEELPHDDYGPGLLVTIWTLAAVAGGFIGLRIYCKFSRGRGLWLDDHVLIASWCALLALGAFVTIDVSYDFGKHNWDITPGNWSWLLLYANLAGSFSIIAAAWSKTSFALTLLRITRESSERWMMWLVWFIIVSINIALGLSVLFTWIQCWPVEKTWRTASTPGTCWPKSITMNYNVFTASYSGAMDIVLAMLPWKIIWGLTMTKREKLGVLFAMSMGVFAGAVSFIKIRTIAAIGAFDIIDTVELVIWGAAESAVTIIAATIPILRALFRDIRPPAARFATDEELMVQQLGAAPLATGATPGMGRSKSDLELVDWKDTLTQCCRNERNLESRPWEIRDSKTDSRKKCPTLPPNTFKQADNDMAYSGSMELSRRLG</sequence>
<dbReference type="EMBL" id="LFIV01000019">
    <property type="protein sequence ID" value="KZL75954.1"/>
    <property type="molecule type" value="Genomic_DNA"/>
</dbReference>
<keyword evidence="2 7" id="KW-0812">Transmembrane</keyword>
<keyword evidence="10" id="KW-1185">Reference proteome</keyword>
<dbReference type="GO" id="GO:0016020">
    <property type="term" value="C:membrane"/>
    <property type="evidence" value="ECO:0007669"/>
    <property type="project" value="UniProtKB-SubCell"/>
</dbReference>
<proteinExistence type="inferred from homology"/>
<evidence type="ECO:0000259" key="8">
    <source>
        <dbReference type="Pfam" id="PF20684"/>
    </source>
</evidence>
<evidence type="ECO:0000256" key="7">
    <source>
        <dbReference type="SAM" id="Phobius"/>
    </source>
</evidence>
<dbReference type="InterPro" id="IPR049326">
    <property type="entry name" value="Rhodopsin_dom_fungi"/>
</dbReference>
<feature type="transmembrane region" description="Helical" evidence="7">
    <location>
        <begin position="51"/>
        <end position="70"/>
    </location>
</feature>
<dbReference type="Pfam" id="PF20684">
    <property type="entry name" value="Fung_rhodopsin"/>
    <property type="match status" value="1"/>
</dbReference>
<evidence type="ECO:0000256" key="1">
    <source>
        <dbReference type="ARBA" id="ARBA00004141"/>
    </source>
</evidence>
<feature type="transmembrane region" description="Helical" evidence="7">
    <location>
        <begin position="214"/>
        <end position="232"/>
    </location>
</feature>
<dbReference type="PANTHER" id="PTHR33048:SF42">
    <property type="entry name" value="INTEGRAL MEMBRANE PROTEIN"/>
    <property type="match status" value="1"/>
</dbReference>
<keyword evidence="4 7" id="KW-0472">Membrane</keyword>
<feature type="transmembrane region" description="Helical" evidence="7">
    <location>
        <begin position="252"/>
        <end position="275"/>
    </location>
</feature>
<feature type="transmembrane region" description="Helical" evidence="7">
    <location>
        <begin position="20"/>
        <end position="39"/>
    </location>
</feature>
<gene>
    <name evidence="9" type="ORF">CT0861_00227</name>
</gene>
<evidence type="ECO:0000256" key="3">
    <source>
        <dbReference type="ARBA" id="ARBA00022989"/>
    </source>
</evidence>